<evidence type="ECO:0000313" key="3">
    <source>
        <dbReference type="Proteomes" id="UP000784294"/>
    </source>
</evidence>
<feature type="region of interest" description="Disordered" evidence="1">
    <location>
        <begin position="60"/>
        <end position="79"/>
    </location>
</feature>
<gene>
    <name evidence="2" type="ORF">PXEA_LOCUS35209</name>
</gene>
<dbReference type="AlphaFoldDB" id="A0A3S5B6K1"/>
<dbReference type="Proteomes" id="UP000784294">
    <property type="component" value="Unassembled WGS sequence"/>
</dbReference>
<keyword evidence="3" id="KW-1185">Reference proteome</keyword>
<feature type="non-terminal residue" evidence="2">
    <location>
        <position position="1"/>
    </location>
</feature>
<reference evidence="2" key="1">
    <citation type="submission" date="2018-11" db="EMBL/GenBank/DDBJ databases">
        <authorList>
            <consortium name="Pathogen Informatics"/>
        </authorList>
    </citation>
    <scope>NUCLEOTIDE SEQUENCE</scope>
</reference>
<dbReference type="EMBL" id="CAAALY010270914">
    <property type="protein sequence ID" value="VEL41769.1"/>
    <property type="molecule type" value="Genomic_DNA"/>
</dbReference>
<organism evidence="2 3">
    <name type="scientific">Protopolystoma xenopodis</name>
    <dbReference type="NCBI Taxonomy" id="117903"/>
    <lineage>
        <taxon>Eukaryota</taxon>
        <taxon>Metazoa</taxon>
        <taxon>Spiralia</taxon>
        <taxon>Lophotrochozoa</taxon>
        <taxon>Platyhelminthes</taxon>
        <taxon>Monogenea</taxon>
        <taxon>Polyopisthocotylea</taxon>
        <taxon>Polystomatidea</taxon>
        <taxon>Polystomatidae</taxon>
        <taxon>Protopolystoma</taxon>
    </lineage>
</organism>
<evidence type="ECO:0000256" key="1">
    <source>
        <dbReference type="SAM" id="MobiDB-lite"/>
    </source>
</evidence>
<protein>
    <submittedName>
        <fullName evidence="2">Uncharacterized protein</fullName>
    </submittedName>
</protein>
<evidence type="ECO:0000313" key="2">
    <source>
        <dbReference type="EMBL" id="VEL41769.1"/>
    </source>
</evidence>
<comment type="caution">
    <text evidence="2">The sequence shown here is derived from an EMBL/GenBank/DDBJ whole genome shotgun (WGS) entry which is preliminary data.</text>
</comment>
<name>A0A3S5B6K1_9PLAT</name>
<accession>A0A3S5B6K1</accession>
<sequence length="249" mass="27288">MLILTITSSNTTSSIFDGISPRGSACLNSIQELLPKTTSAPVAGVFCSLGCALRKRRHRTKTDTQCTHDDRETRTHRHSPWEAQQPIGVIDTGTCTRPGNRANLSSCRGNKIPCVYARRRSVGNDCRQMWMAEIGKDKKGIAAFPLGLVDHTSVSCRRRYRLPGGRAGDRDLHKWRAVGRLGRLARCLDCSGIRRRLSRAQLDAKRLGLVRLGSSSSRSMAAPFSCLTGLVELSLSSQVELGSTRPSLV</sequence>
<proteinExistence type="predicted"/>